<protein>
    <recommendedName>
        <fullName evidence="2">Antitoxin</fullName>
    </recommendedName>
</protein>
<dbReference type="NCBIfam" id="TIGR01552">
    <property type="entry name" value="phd_fam"/>
    <property type="match status" value="1"/>
</dbReference>
<dbReference type="Proteomes" id="UP000237925">
    <property type="component" value="Chromosome"/>
</dbReference>
<evidence type="ECO:0000313" key="5">
    <source>
        <dbReference type="Proteomes" id="UP000237925"/>
    </source>
</evidence>
<evidence type="ECO:0000256" key="1">
    <source>
        <dbReference type="ARBA" id="ARBA00009981"/>
    </source>
</evidence>
<dbReference type="KEGG" id="mela:C6568_02820"/>
<proteinExistence type="inferred from homology"/>
<accession>A0A2R3QGP6</accession>
<keyword evidence="5" id="KW-1185">Reference proteome</keyword>
<dbReference type="EMBL" id="CP027667">
    <property type="protein sequence ID" value="AVO50924.1"/>
    <property type="molecule type" value="Genomic_DNA"/>
</dbReference>
<dbReference type="SUPFAM" id="SSF143120">
    <property type="entry name" value="YefM-like"/>
    <property type="match status" value="1"/>
</dbReference>
<gene>
    <name evidence="4" type="ORF">C6568_02820</name>
</gene>
<comment type="function">
    <text evidence="2">Antitoxin component of a type II toxin-antitoxin (TA) system.</text>
</comment>
<dbReference type="InterPro" id="IPR006442">
    <property type="entry name" value="Antitoxin_Phd/YefM"/>
</dbReference>
<dbReference type="OrthoDB" id="361281at2"/>
<dbReference type="Pfam" id="PF02604">
    <property type="entry name" value="PhdYeFM_antitox"/>
    <property type="match status" value="1"/>
</dbReference>
<evidence type="ECO:0000313" key="4">
    <source>
        <dbReference type="EMBL" id="AVO50924.1"/>
    </source>
</evidence>
<reference evidence="4 5" key="1">
    <citation type="submission" date="2018-03" db="EMBL/GenBank/DDBJ databases">
        <title>Genome sequencing of Melaminivora sp.</title>
        <authorList>
            <person name="Kim S.-J."/>
            <person name="Heo J."/>
            <person name="Ahn J.-H."/>
            <person name="Kwon S.-W."/>
        </authorList>
    </citation>
    <scope>NUCLEOTIDE SEQUENCE [LARGE SCALE GENOMIC DNA]</scope>
    <source>
        <strain evidence="4 5">SC2-9</strain>
    </source>
</reference>
<organism evidence="4 5">
    <name type="scientific">Melaminivora suipulveris</name>
    <dbReference type="NCBI Taxonomy" id="2109913"/>
    <lineage>
        <taxon>Bacteria</taxon>
        <taxon>Pseudomonadati</taxon>
        <taxon>Pseudomonadota</taxon>
        <taxon>Betaproteobacteria</taxon>
        <taxon>Burkholderiales</taxon>
        <taxon>Comamonadaceae</taxon>
        <taxon>Melaminivora</taxon>
    </lineage>
</organism>
<evidence type="ECO:0000256" key="2">
    <source>
        <dbReference type="RuleBase" id="RU362080"/>
    </source>
</evidence>
<sequence length="93" mass="10223">MPAVWQVQQAKNHFSELIERAVSEGPQTITRHGRPVVRVVAVDATTDEAQSTGKSPRVDDGFVEFLLTAPRVEGGLPEMPRDISTRPPLFGDE</sequence>
<evidence type="ECO:0000256" key="3">
    <source>
        <dbReference type="SAM" id="MobiDB-lite"/>
    </source>
</evidence>
<name>A0A2R3QGP6_9BURK</name>
<dbReference type="RefSeq" id="WP_106685317.1">
    <property type="nucleotide sequence ID" value="NZ_CP027667.1"/>
</dbReference>
<dbReference type="InterPro" id="IPR036165">
    <property type="entry name" value="YefM-like_sf"/>
</dbReference>
<dbReference type="AlphaFoldDB" id="A0A2R3QGP6"/>
<feature type="region of interest" description="Disordered" evidence="3">
    <location>
        <begin position="74"/>
        <end position="93"/>
    </location>
</feature>
<dbReference type="Gene3D" id="3.40.1620.10">
    <property type="entry name" value="YefM-like domain"/>
    <property type="match status" value="1"/>
</dbReference>
<comment type="similarity">
    <text evidence="1 2">Belongs to the phD/YefM antitoxin family.</text>
</comment>